<sequence>MRLIRCYIENFGKLSKFNYEFNERLNVIEEENGWGKTTLAAFMKAMFFGMEYKMGKSITERKRYMPWNGNRFGGYLIFEMENKQYKLERFFGKRDKDDTFALYDLARNTLSEDFSSNIGEDIWKVDRDSYEKTAFITLNESDLLNDIISSKLGDIDEQEADMEASSKALQILDNLIVRIKPKRGNGGLLGEKQERAVLLKSERKECKDSLAKMETNERWISEKEQELLEINQRILAIEKEQAKFALYEKKKHYNTIMQEYDSAKKELEAVQEFFKGKILTVEEMNRLEEETNEFINQKSNANSYQLTEVNKKELEDLSNQFKQGVPKSYELDECNSILTSLSNERTKLDTYVVSSEMQNSLQTLNTKYGKLNPDSLMIESYIEDYNQVIKLESEANSIKADMEHVDKKISDKKKENIGTKVSSLFYAGILLVVAGLFIAFRFPLIGIVAAIAGIILAAIAFARKKSSIALSDSTLKALAKEREQYLNKFSHVMKKRDELAAPYTAFLKEIGDNSENIFAALARAKSEWTEYLRLKSLLHEIEQKVSVTKESADEKKATVEKFLSKYYNTSVLNDYEEALKDLRKKITRYEELERLENAYQRANEIAREKEAYLKPILLFYYDTYPDSVKRAVSKIRELLIKHKEKLTVLEKAQAMKMDFEKKHTVSDLEMVELPTDTQESLEKEKLTYMDKKEDIINVITNYKKDNDILSLKADKMEDIESSMLQCQEDIDSLQKQIDLLTLTKDCMTDAKEELAAKYMGDISASFKKYINELDSKKTDKYHIDIRLNVMLEKEGQLHDSSALSKGMKDLIQICMRMALVEAVYKDVDKPILVLDDPFVNLDNDRLSHATSLLKKIGESYQTIYFICHDSRRAV</sequence>
<evidence type="ECO:0000313" key="4">
    <source>
        <dbReference type="Proteomes" id="UP000247523"/>
    </source>
</evidence>
<dbReference type="PANTHER" id="PTHR41259:SF1">
    <property type="entry name" value="DOUBLE-STRAND BREAK REPAIR RAD50 ATPASE, PUTATIVE-RELATED"/>
    <property type="match status" value="1"/>
</dbReference>
<organism evidence="3 4">
    <name type="scientific">Lachnotalea glycerini</name>
    <dbReference type="NCBI Taxonomy" id="1763509"/>
    <lineage>
        <taxon>Bacteria</taxon>
        <taxon>Bacillati</taxon>
        <taxon>Bacillota</taxon>
        <taxon>Clostridia</taxon>
        <taxon>Lachnospirales</taxon>
        <taxon>Lachnospiraceae</taxon>
        <taxon>Lachnotalea</taxon>
    </lineage>
</organism>
<proteinExistence type="predicted"/>
<feature type="transmembrane region" description="Helical" evidence="2">
    <location>
        <begin position="444"/>
        <end position="462"/>
    </location>
</feature>
<feature type="transmembrane region" description="Helical" evidence="2">
    <location>
        <begin position="417"/>
        <end position="438"/>
    </location>
</feature>
<dbReference type="PANTHER" id="PTHR41259">
    <property type="entry name" value="DOUBLE-STRAND BREAK REPAIR RAD50 ATPASE, PUTATIVE-RELATED"/>
    <property type="match status" value="1"/>
</dbReference>
<accession>A0A318ETV4</accession>
<gene>
    <name evidence="3" type="ORF">C8E03_103188</name>
</gene>
<keyword evidence="2" id="KW-0472">Membrane</keyword>
<keyword evidence="2" id="KW-0812">Transmembrane</keyword>
<keyword evidence="2" id="KW-1133">Transmembrane helix</keyword>
<feature type="coiled-coil region" evidence="1">
    <location>
        <begin position="716"/>
        <end position="743"/>
    </location>
</feature>
<evidence type="ECO:0000256" key="1">
    <source>
        <dbReference type="SAM" id="Coils"/>
    </source>
</evidence>
<dbReference type="RefSeq" id="WP_110290789.1">
    <property type="nucleotide sequence ID" value="NZ_QICS01000003.1"/>
</dbReference>
<name>A0A318ETV4_9FIRM</name>
<protein>
    <submittedName>
        <fullName evidence="3">Uncharacterized protein YhaN</fullName>
    </submittedName>
</protein>
<comment type="caution">
    <text evidence="3">The sequence shown here is derived from an EMBL/GenBank/DDBJ whole genome shotgun (WGS) entry which is preliminary data.</text>
</comment>
<dbReference type="EMBL" id="QICS01000003">
    <property type="protein sequence ID" value="PXV91630.1"/>
    <property type="molecule type" value="Genomic_DNA"/>
</dbReference>
<keyword evidence="1" id="KW-0175">Coiled coil</keyword>
<dbReference type="InterPro" id="IPR027417">
    <property type="entry name" value="P-loop_NTPase"/>
</dbReference>
<evidence type="ECO:0000313" key="3">
    <source>
        <dbReference type="EMBL" id="PXV91630.1"/>
    </source>
</evidence>
<reference evidence="3 4" key="1">
    <citation type="submission" date="2018-05" db="EMBL/GenBank/DDBJ databases">
        <title>Genomic Encyclopedia of Type Strains, Phase IV (KMG-IV): sequencing the most valuable type-strain genomes for metagenomic binning, comparative biology and taxonomic classification.</title>
        <authorList>
            <person name="Goeker M."/>
        </authorList>
    </citation>
    <scope>NUCLEOTIDE SEQUENCE [LARGE SCALE GENOMIC DNA]</scope>
    <source>
        <strain evidence="3 4">DSM 28816</strain>
    </source>
</reference>
<dbReference type="AlphaFoldDB" id="A0A318ETV4"/>
<evidence type="ECO:0000256" key="2">
    <source>
        <dbReference type="SAM" id="Phobius"/>
    </source>
</evidence>
<dbReference type="SUPFAM" id="SSF52540">
    <property type="entry name" value="P-loop containing nucleoside triphosphate hydrolases"/>
    <property type="match status" value="1"/>
</dbReference>
<feature type="coiled-coil region" evidence="1">
    <location>
        <begin position="572"/>
        <end position="612"/>
    </location>
</feature>
<dbReference type="Proteomes" id="UP000247523">
    <property type="component" value="Unassembled WGS sequence"/>
</dbReference>
<dbReference type="Gene3D" id="3.40.50.300">
    <property type="entry name" value="P-loop containing nucleotide triphosphate hydrolases"/>
    <property type="match status" value="2"/>
</dbReference>